<dbReference type="RefSeq" id="WP_184255130.1">
    <property type="nucleotide sequence ID" value="NZ_JACHIO010000007.1"/>
</dbReference>
<protein>
    <recommendedName>
        <fullName evidence="1">DUF6968 domain-containing protein</fullName>
    </recommendedName>
</protein>
<dbReference type="AlphaFoldDB" id="A0A7W8E9M0"/>
<dbReference type="Proteomes" id="UP000584867">
    <property type="component" value="Unassembled WGS sequence"/>
</dbReference>
<evidence type="ECO:0000313" key="2">
    <source>
        <dbReference type="EMBL" id="MBB5063739.1"/>
    </source>
</evidence>
<dbReference type="EMBL" id="JACHIO010000007">
    <property type="protein sequence ID" value="MBB5063739.1"/>
    <property type="molecule type" value="Genomic_DNA"/>
</dbReference>
<reference evidence="2 3" key="1">
    <citation type="submission" date="2020-08" db="EMBL/GenBank/DDBJ databases">
        <title>Genomic Encyclopedia of Type Strains, Phase IV (KMG-V): Genome sequencing to study the core and pangenomes of soil and plant-associated prokaryotes.</title>
        <authorList>
            <person name="Whitman W."/>
        </authorList>
    </citation>
    <scope>NUCLEOTIDE SEQUENCE [LARGE SCALE GENOMIC DNA]</scope>
    <source>
        <strain evidence="2 3">X5P3</strain>
    </source>
</reference>
<comment type="caution">
    <text evidence="2">The sequence shown here is derived from an EMBL/GenBank/DDBJ whole genome shotgun (WGS) entry which is preliminary data.</text>
</comment>
<gene>
    <name evidence="2" type="ORF">HDF15_002084</name>
</gene>
<proteinExistence type="predicted"/>
<feature type="domain" description="DUF6968" evidence="1">
    <location>
        <begin position="36"/>
        <end position="122"/>
    </location>
</feature>
<name>A0A7W8E9M0_9BACT</name>
<dbReference type="Pfam" id="PF22302">
    <property type="entry name" value="DUF6968"/>
    <property type="match status" value="1"/>
</dbReference>
<dbReference type="InterPro" id="IPR054241">
    <property type="entry name" value="DUF6968"/>
</dbReference>
<evidence type="ECO:0000313" key="3">
    <source>
        <dbReference type="Proteomes" id="UP000584867"/>
    </source>
</evidence>
<evidence type="ECO:0000259" key="1">
    <source>
        <dbReference type="Pfam" id="PF22302"/>
    </source>
</evidence>
<accession>A0A7W8E9M0</accession>
<organism evidence="2 3">
    <name type="scientific">Granulicella mallensis</name>
    <dbReference type="NCBI Taxonomy" id="940614"/>
    <lineage>
        <taxon>Bacteria</taxon>
        <taxon>Pseudomonadati</taxon>
        <taxon>Acidobacteriota</taxon>
        <taxon>Terriglobia</taxon>
        <taxon>Terriglobales</taxon>
        <taxon>Acidobacteriaceae</taxon>
        <taxon>Granulicella</taxon>
    </lineage>
</organism>
<sequence>MITDTTHVSQGTVEMVKPDAAANWTGMELLPFEIIAERFLDIEHESQTATLTVSFGKPFHIEGKGWACPYRISALGREHITPAGGADSVHSIQMAMYMVHNELSGMARHHKMSFLGTDDFGFGRVGGSEAAAEKCPVVGMSVNS</sequence>